<dbReference type="RefSeq" id="WP_331704232.1">
    <property type="nucleotide sequence ID" value="NZ_JAZHBO010000002.1"/>
</dbReference>
<name>A0ABU7V2Y2_9GAMM</name>
<gene>
    <name evidence="1" type="ORF">V3390_09430</name>
</gene>
<sequence>MTTLTPRLQIAAMLLQGVYASPKNIGDHHRARNFALQEADALIAECGGGEANDCKYCEQTLRQEERATEWADKLANEIASKLHVDIGEHSSSNCPWENALEAIEDYEPTQPRKVEVTDEMVERFAENYIGAGHTEPTLRGALNYIINGAYVPEVSDV</sequence>
<dbReference type="EMBL" id="JAZHBO010000002">
    <property type="protein sequence ID" value="MEF2156441.1"/>
    <property type="molecule type" value="Genomic_DNA"/>
</dbReference>
<reference evidence="1 2" key="1">
    <citation type="submission" date="2024-01" db="EMBL/GenBank/DDBJ databases">
        <title>Novel species of the genus Luteimonas isolated from rivers.</title>
        <authorList>
            <person name="Lu H."/>
        </authorList>
    </citation>
    <scope>NUCLEOTIDE SEQUENCE [LARGE SCALE GENOMIC DNA]</scope>
    <source>
        <strain evidence="1 2">FXH3W</strain>
    </source>
</reference>
<organism evidence="1 2">
    <name type="scientific">Aquilutibacter rugosus</name>
    <dbReference type="NCBI Taxonomy" id="3115820"/>
    <lineage>
        <taxon>Bacteria</taxon>
        <taxon>Pseudomonadati</taxon>
        <taxon>Pseudomonadota</taxon>
        <taxon>Gammaproteobacteria</taxon>
        <taxon>Lysobacterales</taxon>
        <taxon>Lysobacteraceae</taxon>
        <taxon>Aquilutibacter</taxon>
    </lineage>
</organism>
<keyword evidence="2" id="KW-1185">Reference proteome</keyword>
<proteinExistence type="predicted"/>
<evidence type="ECO:0000313" key="2">
    <source>
        <dbReference type="Proteomes" id="UP001356170"/>
    </source>
</evidence>
<dbReference type="Proteomes" id="UP001356170">
    <property type="component" value="Unassembled WGS sequence"/>
</dbReference>
<evidence type="ECO:0000313" key="1">
    <source>
        <dbReference type="EMBL" id="MEF2156441.1"/>
    </source>
</evidence>
<protein>
    <submittedName>
        <fullName evidence="1">Uncharacterized protein</fullName>
    </submittedName>
</protein>
<comment type="caution">
    <text evidence="1">The sequence shown here is derived from an EMBL/GenBank/DDBJ whole genome shotgun (WGS) entry which is preliminary data.</text>
</comment>
<accession>A0ABU7V2Y2</accession>